<keyword evidence="1" id="KW-1133">Transmembrane helix</keyword>
<organism evidence="2">
    <name type="scientific">Manihot esculenta</name>
    <name type="common">Cassava</name>
    <name type="synonym">Jatropha manihot</name>
    <dbReference type="NCBI Taxonomy" id="3983"/>
    <lineage>
        <taxon>Eukaryota</taxon>
        <taxon>Viridiplantae</taxon>
        <taxon>Streptophyta</taxon>
        <taxon>Embryophyta</taxon>
        <taxon>Tracheophyta</taxon>
        <taxon>Spermatophyta</taxon>
        <taxon>Magnoliopsida</taxon>
        <taxon>eudicotyledons</taxon>
        <taxon>Gunneridae</taxon>
        <taxon>Pentapetalae</taxon>
        <taxon>rosids</taxon>
        <taxon>fabids</taxon>
        <taxon>Malpighiales</taxon>
        <taxon>Euphorbiaceae</taxon>
        <taxon>Crotonoideae</taxon>
        <taxon>Manihoteae</taxon>
        <taxon>Manihot</taxon>
    </lineage>
</organism>
<gene>
    <name evidence="2" type="ORF">MANES_07G119300</name>
</gene>
<proteinExistence type="predicted"/>
<keyword evidence="1" id="KW-0472">Membrane</keyword>
<dbReference type="AlphaFoldDB" id="A0A2C9VN42"/>
<reference evidence="2" key="1">
    <citation type="submission" date="2016-02" db="EMBL/GenBank/DDBJ databases">
        <title>WGS assembly of Manihot esculenta.</title>
        <authorList>
            <person name="Bredeson J.V."/>
            <person name="Prochnik S.E."/>
            <person name="Lyons J.B."/>
            <person name="Schmutz J."/>
            <person name="Grimwood J."/>
            <person name="Vrebalov J."/>
            <person name="Bart R.S."/>
            <person name="Amuge T."/>
            <person name="Ferguson M.E."/>
            <person name="Green R."/>
            <person name="Putnam N."/>
            <person name="Stites J."/>
            <person name="Rounsley S."/>
            <person name="Rokhsar D.S."/>
        </authorList>
    </citation>
    <scope>NUCLEOTIDE SEQUENCE [LARGE SCALE GENOMIC DNA]</scope>
    <source>
        <tissue evidence="2">Leaf</tissue>
    </source>
</reference>
<name>A0A2C9VN42_MANES</name>
<evidence type="ECO:0000256" key="1">
    <source>
        <dbReference type="SAM" id="Phobius"/>
    </source>
</evidence>
<evidence type="ECO:0000313" key="2">
    <source>
        <dbReference type="EMBL" id="OAY46134.1"/>
    </source>
</evidence>
<protein>
    <submittedName>
        <fullName evidence="2">Uncharacterized protein</fullName>
    </submittedName>
</protein>
<accession>A0A2C9VN42</accession>
<sequence>MTLVVLYNDRSIVVLSYCFFFLGLTFFFLGLVWGIVWPFSSLSLYLTCI</sequence>
<feature type="transmembrane region" description="Helical" evidence="1">
    <location>
        <begin position="12"/>
        <end position="36"/>
    </location>
</feature>
<keyword evidence="1" id="KW-0812">Transmembrane</keyword>
<dbReference type="EMBL" id="CM004393">
    <property type="protein sequence ID" value="OAY46134.1"/>
    <property type="molecule type" value="Genomic_DNA"/>
</dbReference>